<keyword evidence="4 5" id="KW-0472">Membrane</keyword>
<keyword evidence="3 5" id="KW-1133">Transmembrane helix</keyword>
<feature type="transmembrane region" description="Helical" evidence="5">
    <location>
        <begin position="12"/>
        <end position="36"/>
    </location>
</feature>
<dbReference type="InterPro" id="IPR011701">
    <property type="entry name" value="MFS"/>
</dbReference>
<feature type="transmembrane region" description="Helical" evidence="5">
    <location>
        <begin position="236"/>
        <end position="253"/>
    </location>
</feature>
<feature type="transmembrane region" description="Helical" evidence="5">
    <location>
        <begin position="337"/>
        <end position="358"/>
    </location>
</feature>
<gene>
    <name evidence="7" type="ORF">HD596_011139</name>
</gene>
<feature type="transmembrane region" description="Helical" evidence="5">
    <location>
        <begin position="305"/>
        <end position="325"/>
    </location>
</feature>
<dbReference type="PANTHER" id="PTHR42718:SF49">
    <property type="entry name" value="EXPORT PROTEIN"/>
    <property type="match status" value="1"/>
</dbReference>
<dbReference type="GO" id="GO:0022857">
    <property type="term" value="F:transmembrane transporter activity"/>
    <property type="evidence" value="ECO:0007669"/>
    <property type="project" value="InterPro"/>
</dbReference>
<dbReference type="Gene3D" id="1.20.1250.20">
    <property type="entry name" value="MFS general substrate transporter like domains"/>
    <property type="match status" value="2"/>
</dbReference>
<evidence type="ECO:0000256" key="3">
    <source>
        <dbReference type="ARBA" id="ARBA00022989"/>
    </source>
</evidence>
<dbReference type="InterPro" id="IPR036259">
    <property type="entry name" value="MFS_trans_sf"/>
</dbReference>
<feature type="transmembrane region" description="Helical" evidence="5">
    <location>
        <begin position="148"/>
        <end position="170"/>
    </location>
</feature>
<dbReference type="PANTHER" id="PTHR42718">
    <property type="entry name" value="MAJOR FACILITATOR SUPERFAMILY MULTIDRUG TRANSPORTER MFSC"/>
    <property type="match status" value="1"/>
</dbReference>
<keyword evidence="2 5" id="KW-0812">Transmembrane</keyword>
<dbReference type="RefSeq" id="WP_221520050.1">
    <property type="nucleotide sequence ID" value="NZ_JACHMB010000001.1"/>
</dbReference>
<feature type="transmembrane region" description="Helical" evidence="5">
    <location>
        <begin position="56"/>
        <end position="77"/>
    </location>
</feature>
<dbReference type="PROSITE" id="PS51257">
    <property type="entry name" value="PROKAR_LIPOPROTEIN"/>
    <property type="match status" value="1"/>
</dbReference>
<dbReference type="Pfam" id="PF07690">
    <property type="entry name" value="MFS_1"/>
    <property type="match status" value="1"/>
</dbReference>
<evidence type="ECO:0000256" key="1">
    <source>
        <dbReference type="ARBA" id="ARBA00004651"/>
    </source>
</evidence>
<evidence type="ECO:0000259" key="6">
    <source>
        <dbReference type="PROSITE" id="PS50850"/>
    </source>
</evidence>
<dbReference type="EMBL" id="JACHMB010000001">
    <property type="protein sequence ID" value="MBB5784383.1"/>
    <property type="molecule type" value="Genomic_DNA"/>
</dbReference>
<feature type="transmembrane region" description="Helical" evidence="5">
    <location>
        <begin position="364"/>
        <end position="386"/>
    </location>
</feature>
<dbReference type="SUPFAM" id="SSF103473">
    <property type="entry name" value="MFS general substrate transporter"/>
    <property type="match status" value="1"/>
</dbReference>
<feature type="transmembrane region" description="Helical" evidence="5">
    <location>
        <begin position="118"/>
        <end position="136"/>
    </location>
</feature>
<feature type="transmembrane region" description="Helical" evidence="5">
    <location>
        <begin position="273"/>
        <end position="293"/>
    </location>
</feature>
<reference evidence="7 8" key="1">
    <citation type="submission" date="2020-08" db="EMBL/GenBank/DDBJ databases">
        <title>Sequencing the genomes of 1000 actinobacteria strains.</title>
        <authorList>
            <person name="Klenk H.-P."/>
        </authorList>
    </citation>
    <scope>NUCLEOTIDE SEQUENCE [LARGE SCALE GENOMIC DNA]</scope>
    <source>
        <strain evidence="7 8">DSM 45507</strain>
    </source>
</reference>
<feature type="transmembrane region" description="Helical" evidence="5">
    <location>
        <begin position="431"/>
        <end position="451"/>
    </location>
</feature>
<evidence type="ECO:0000256" key="5">
    <source>
        <dbReference type="SAM" id="Phobius"/>
    </source>
</evidence>
<evidence type="ECO:0000313" key="8">
    <source>
        <dbReference type="Proteomes" id="UP000579153"/>
    </source>
</evidence>
<organism evidence="7 8">
    <name type="scientific">Nonomuraea jabiensis</name>
    <dbReference type="NCBI Taxonomy" id="882448"/>
    <lineage>
        <taxon>Bacteria</taxon>
        <taxon>Bacillati</taxon>
        <taxon>Actinomycetota</taxon>
        <taxon>Actinomycetes</taxon>
        <taxon>Streptosporangiales</taxon>
        <taxon>Streptosporangiaceae</taxon>
        <taxon>Nonomuraea</taxon>
    </lineage>
</organism>
<name>A0A7W9GIF9_9ACTN</name>
<evidence type="ECO:0000256" key="2">
    <source>
        <dbReference type="ARBA" id="ARBA00022692"/>
    </source>
</evidence>
<sequence length="455" mass="45804">MTLTRSAPAPTAPHAAGTVALAACAAALLALVTYTVPMVTLSQAAADLGAGPTGPAWMLNSISLGLSALLLVAGGLADDHGRRRAYVAGTWALAAGALLAALSTNTAMFVVARLVQGGASAAMLAGSLGMLGHAYPGGPDRVRVTGRYGAMLGLGIALGPLLSGSIAAAWSWRGVHLLIAVAGAVLAVAAGRVLPESRSDRRRPHDLPGAVTLALGTAALLTGVTEGRLGWNRPVVYASFAAAVVLLAAFTLIENRRREPLIDLGLLRRPLFLVATSGAFVTGIAVIGMMSYLPTVLQVTRSLTPLTSAVLFSLWSGMSFLASLLARHLRVHSGVRLALGLLLSAAGALLTLGVADAAPWTRVVAGLVVGGVGSGLINASLTHLAIESVPIARASMGSGANNTARYVGSSLGVAAMTTTIGALGWQHGTDVTTVAYALIAALAAALTLALGRSRA</sequence>
<dbReference type="GO" id="GO:0005886">
    <property type="term" value="C:plasma membrane"/>
    <property type="evidence" value="ECO:0007669"/>
    <property type="project" value="UniProtKB-SubCell"/>
</dbReference>
<comment type="caution">
    <text evidence="7">The sequence shown here is derived from an EMBL/GenBank/DDBJ whole genome shotgun (WGS) entry which is preliminary data.</text>
</comment>
<feature type="domain" description="Major facilitator superfamily (MFS) profile" evidence="6">
    <location>
        <begin position="18"/>
        <end position="455"/>
    </location>
</feature>
<dbReference type="InterPro" id="IPR020846">
    <property type="entry name" value="MFS_dom"/>
</dbReference>
<feature type="transmembrane region" description="Helical" evidence="5">
    <location>
        <begin position="406"/>
        <end position="425"/>
    </location>
</feature>
<dbReference type="Proteomes" id="UP000579153">
    <property type="component" value="Unassembled WGS sequence"/>
</dbReference>
<feature type="transmembrane region" description="Helical" evidence="5">
    <location>
        <begin position="207"/>
        <end position="224"/>
    </location>
</feature>
<feature type="transmembrane region" description="Helical" evidence="5">
    <location>
        <begin position="89"/>
        <end position="112"/>
    </location>
</feature>
<dbReference type="AlphaFoldDB" id="A0A7W9GIF9"/>
<proteinExistence type="predicted"/>
<keyword evidence="8" id="KW-1185">Reference proteome</keyword>
<feature type="transmembrane region" description="Helical" evidence="5">
    <location>
        <begin position="176"/>
        <end position="195"/>
    </location>
</feature>
<evidence type="ECO:0000313" key="7">
    <source>
        <dbReference type="EMBL" id="MBB5784383.1"/>
    </source>
</evidence>
<comment type="subcellular location">
    <subcellularLocation>
        <location evidence="1">Cell membrane</location>
        <topology evidence="1">Multi-pass membrane protein</topology>
    </subcellularLocation>
</comment>
<accession>A0A7W9GIF9</accession>
<dbReference type="PROSITE" id="PS50850">
    <property type="entry name" value="MFS"/>
    <property type="match status" value="1"/>
</dbReference>
<protein>
    <submittedName>
        <fullName evidence="7">MFS family permease</fullName>
    </submittedName>
</protein>
<evidence type="ECO:0000256" key="4">
    <source>
        <dbReference type="ARBA" id="ARBA00023136"/>
    </source>
</evidence>